<accession>A0A1S2VCM6</accession>
<protein>
    <submittedName>
        <fullName evidence="2">Uncharacterized protein</fullName>
    </submittedName>
</protein>
<keyword evidence="1" id="KW-0472">Membrane</keyword>
<keyword evidence="3" id="KW-1185">Reference proteome</keyword>
<proteinExistence type="predicted"/>
<organism evidence="2 3">
    <name type="scientific">Arsenicibacter rosenii</name>
    <dbReference type="NCBI Taxonomy" id="1750698"/>
    <lineage>
        <taxon>Bacteria</taxon>
        <taxon>Pseudomonadati</taxon>
        <taxon>Bacteroidota</taxon>
        <taxon>Cytophagia</taxon>
        <taxon>Cytophagales</taxon>
        <taxon>Spirosomataceae</taxon>
        <taxon>Arsenicibacter</taxon>
    </lineage>
</organism>
<dbReference type="AlphaFoldDB" id="A0A1S2VCM6"/>
<keyword evidence="1" id="KW-1133">Transmembrane helix</keyword>
<sequence length="66" mass="7173">MKPSLFDLRFVIGLFFLIIGLIVIIASFGESKIVDGSQINLYAGIVFIVFAGGMLLSFRASQKSDS</sequence>
<dbReference type="Proteomes" id="UP000181790">
    <property type="component" value="Unassembled WGS sequence"/>
</dbReference>
<evidence type="ECO:0000256" key="1">
    <source>
        <dbReference type="SAM" id="Phobius"/>
    </source>
</evidence>
<evidence type="ECO:0000313" key="2">
    <source>
        <dbReference type="EMBL" id="OIN56481.1"/>
    </source>
</evidence>
<name>A0A1S2VCM6_9BACT</name>
<feature type="transmembrane region" description="Helical" evidence="1">
    <location>
        <begin position="41"/>
        <end position="58"/>
    </location>
</feature>
<comment type="caution">
    <text evidence="2">The sequence shown here is derived from an EMBL/GenBank/DDBJ whole genome shotgun (WGS) entry which is preliminary data.</text>
</comment>
<dbReference type="RefSeq" id="WP_071505866.1">
    <property type="nucleotide sequence ID" value="NZ_MORL01000022.1"/>
</dbReference>
<evidence type="ECO:0000313" key="3">
    <source>
        <dbReference type="Proteomes" id="UP000181790"/>
    </source>
</evidence>
<gene>
    <name evidence="2" type="ORF">BLX24_24490</name>
</gene>
<keyword evidence="1" id="KW-0812">Transmembrane</keyword>
<reference evidence="2 3" key="1">
    <citation type="submission" date="2016-10" db="EMBL/GenBank/DDBJ databases">
        <title>Arsenicibacter rosenii gen. nov., sp. nov., an efficient arsenic-methylating bacterium isolated from an arsenic-contaminated paddy soil.</title>
        <authorList>
            <person name="Huang K."/>
        </authorList>
    </citation>
    <scope>NUCLEOTIDE SEQUENCE [LARGE SCALE GENOMIC DNA]</scope>
    <source>
        <strain evidence="2 3">SM-1</strain>
    </source>
</reference>
<dbReference type="EMBL" id="MORL01000022">
    <property type="protein sequence ID" value="OIN56481.1"/>
    <property type="molecule type" value="Genomic_DNA"/>
</dbReference>
<feature type="transmembrane region" description="Helical" evidence="1">
    <location>
        <begin position="7"/>
        <end position="29"/>
    </location>
</feature>